<name>A0A0F9UHY2_9ZZZZ</name>
<dbReference type="InterPro" id="IPR029052">
    <property type="entry name" value="Metallo-depent_PP-like"/>
</dbReference>
<organism evidence="2">
    <name type="scientific">marine sediment metagenome</name>
    <dbReference type="NCBI Taxonomy" id="412755"/>
    <lineage>
        <taxon>unclassified sequences</taxon>
        <taxon>metagenomes</taxon>
        <taxon>ecological metagenomes</taxon>
    </lineage>
</organism>
<protein>
    <recommendedName>
        <fullName evidence="1">Calcineurin-like phosphoesterase domain-containing protein</fullName>
    </recommendedName>
</protein>
<dbReference type="PANTHER" id="PTHR43165">
    <property type="entry name" value="METALLOPHOSPHOESTERASE"/>
    <property type="match status" value="1"/>
</dbReference>
<gene>
    <name evidence="2" type="ORF">LCGC14_0527760</name>
</gene>
<evidence type="ECO:0000259" key="1">
    <source>
        <dbReference type="Pfam" id="PF12850"/>
    </source>
</evidence>
<dbReference type="InterPro" id="IPR000979">
    <property type="entry name" value="Phosphodiesterase_MJ0936/Vps29"/>
</dbReference>
<dbReference type="CDD" id="cd00841">
    <property type="entry name" value="MPP_YfcE"/>
    <property type="match status" value="1"/>
</dbReference>
<dbReference type="NCBIfam" id="TIGR00040">
    <property type="entry name" value="yfcE"/>
    <property type="match status" value="1"/>
</dbReference>
<dbReference type="AlphaFoldDB" id="A0A0F9UHY2"/>
<reference evidence="2" key="1">
    <citation type="journal article" date="2015" name="Nature">
        <title>Complex archaea that bridge the gap between prokaryotes and eukaryotes.</title>
        <authorList>
            <person name="Spang A."/>
            <person name="Saw J.H."/>
            <person name="Jorgensen S.L."/>
            <person name="Zaremba-Niedzwiedzka K."/>
            <person name="Martijn J."/>
            <person name="Lind A.E."/>
            <person name="van Eijk R."/>
            <person name="Schleper C."/>
            <person name="Guy L."/>
            <person name="Ettema T.J."/>
        </authorList>
    </citation>
    <scope>NUCLEOTIDE SEQUENCE</scope>
</reference>
<dbReference type="InterPro" id="IPR024654">
    <property type="entry name" value="Calcineurin-like_PHP_lpxH"/>
</dbReference>
<dbReference type="EMBL" id="LAZR01000680">
    <property type="protein sequence ID" value="KKN60836.1"/>
    <property type="molecule type" value="Genomic_DNA"/>
</dbReference>
<feature type="domain" description="Calcineurin-like phosphoesterase" evidence="1">
    <location>
        <begin position="2"/>
        <end position="151"/>
    </location>
</feature>
<comment type="caution">
    <text evidence="2">The sequence shown here is derived from an EMBL/GenBank/DDBJ whole genome shotgun (WGS) entry which is preliminary data.</text>
</comment>
<dbReference type="PANTHER" id="PTHR43165:SF1">
    <property type="entry name" value="PHOSPHODIESTERASE MJ0936"/>
    <property type="match status" value="1"/>
</dbReference>
<sequence>MIGIMADTHDNLHSIKRAISLFNETECSLVIHAGDFVAPFTARELENLNCPVKAVFGNCDGEKKGLEEVFHPLGEIRKAPLVFNHENLHFLVTHIPAARGFYPASEKYDVIIFAHTHKPEVRHEKKILLINPGEAGGWVSGKSTVALLDPKTLSADIITL</sequence>
<dbReference type="SUPFAM" id="SSF56300">
    <property type="entry name" value="Metallo-dependent phosphatases"/>
    <property type="match status" value="1"/>
</dbReference>
<dbReference type="InterPro" id="IPR053193">
    <property type="entry name" value="MetalloPDE_YfcE-like"/>
</dbReference>
<dbReference type="InterPro" id="IPR041802">
    <property type="entry name" value="MPP_YfcE"/>
</dbReference>
<proteinExistence type="predicted"/>
<accession>A0A0F9UHY2</accession>
<evidence type="ECO:0000313" key="2">
    <source>
        <dbReference type="EMBL" id="KKN60836.1"/>
    </source>
</evidence>
<dbReference type="Gene3D" id="3.60.21.10">
    <property type="match status" value="1"/>
</dbReference>
<dbReference type="Pfam" id="PF12850">
    <property type="entry name" value="Metallophos_2"/>
    <property type="match status" value="1"/>
</dbReference>